<name>A0A285THF2_9PROT</name>
<keyword evidence="1" id="KW-0812">Transmembrane</keyword>
<accession>A0A285THF2</accession>
<gene>
    <name evidence="2" type="ORF">SAMN05428964_103391</name>
</gene>
<protein>
    <submittedName>
        <fullName evidence="2">Uncharacterized protein</fullName>
    </submittedName>
</protein>
<keyword evidence="1" id="KW-0472">Membrane</keyword>
<evidence type="ECO:0000313" key="2">
    <source>
        <dbReference type="EMBL" id="SOC21387.1"/>
    </source>
</evidence>
<organism evidence="2 3">
    <name type="scientific">Thalassospira xiamenensis</name>
    <dbReference type="NCBI Taxonomy" id="220697"/>
    <lineage>
        <taxon>Bacteria</taxon>
        <taxon>Pseudomonadati</taxon>
        <taxon>Pseudomonadota</taxon>
        <taxon>Alphaproteobacteria</taxon>
        <taxon>Rhodospirillales</taxon>
        <taxon>Thalassospiraceae</taxon>
        <taxon>Thalassospira</taxon>
    </lineage>
</organism>
<dbReference type="Proteomes" id="UP000219068">
    <property type="component" value="Unassembled WGS sequence"/>
</dbReference>
<reference evidence="2 3" key="1">
    <citation type="submission" date="2017-08" db="EMBL/GenBank/DDBJ databases">
        <authorList>
            <person name="de Groot N.N."/>
        </authorList>
    </citation>
    <scope>NUCLEOTIDE SEQUENCE [LARGE SCALE GENOMIC DNA]</scope>
    <source>
        <strain evidence="2 3">USBA 78</strain>
    </source>
</reference>
<feature type="transmembrane region" description="Helical" evidence="1">
    <location>
        <begin position="43"/>
        <end position="65"/>
    </location>
</feature>
<evidence type="ECO:0000256" key="1">
    <source>
        <dbReference type="SAM" id="Phobius"/>
    </source>
</evidence>
<sequence>MNLAAIALDFFNWLNLHLVAACLISFALGAIVLIAFCRSRNSAFWAIVDLTWILIFVPTILMTAFTVGYESRYSKVQDFSDTAWNQLKETALTAAHFRESACISQIEPNEKLEQFCTYTKFLAQQTIRVSDQVATFRPKHLTNNEVNALLLPEVDIESAGPGAVDEIISGLSPEQTTLFSKVWISPQNYNALVFDVGNALTNGFNQYLLFIARNVILLIACCVFPFRLAMPFLKPS</sequence>
<feature type="transmembrane region" description="Helical" evidence="1">
    <location>
        <begin position="207"/>
        <end position="226"/>
    </location>
</feature>
<proteinExistence type="predicted"/>
<feature type="transmembrane region" description="Helical" evidence="1">
    <location>
        <begin position="16"/>
        <end position="36"/>
    </location>
</feature>
<dbReference type="RefSeq" id="WP_097052176.1">
    <property type="nucleotide sequence ID" value="NZ_OBMM01000003.1"/>
</dbReference>
<dbReference type="AlphaFoldDB" id="A0A285THF2"/>
<dbReference type="EMBL" id="OBMM01000003">
    <property type="protein sequence ID" value="SOC21387.1"/>
    <property type="molecule type" value="Genomic_DNA"/>
</dbReference>
<keyword evidence="1" id="KW-1133">Transmembrane helix</keyword>
<evidence type="ECO:0000313" key="3">
    <source>
        <dbReference type="Proteomes" id="UP000219068"/>
    </source>
</evidence>